<evidence type="ECO:0000256" key="1">
    <source>
        <dbReference type="SAM" id="MobiDB-lite"/>
    </source>
</evidence>
<name>A0A9W9SAD3_9EURO</name>
<reference evidence="2" key="1">
    <citation type="submission" date="2022-12" db="EMBL/GenBank/DDBJ databases">
        <authorList>
            <person name="Petersen C."/>
        </authorList>
    </citation>
    <scope>NUCLEOTIDE SEQUENCE</scope>
    <source>
        <strain evidence="2">IBT 3081</strain>
    </source>
</reference>
<protein>
    <submittedName>
        <fullName evidence="2">Uncharacterized protein</fullName>
    </submittedName>
</protein>
<dbReference type="AlphaFoldDB" id="A0A9W9SAD3"/>
<dbReference type="EMBL" id="JAPZBT010000002">
    <property type="protein sequence ID" value="KAJ5375022.1"/>
    <property type="molecule type" value="Genomic_DNA"/>
</dbReference>
<accession>A0A9W9SAD3</accession>
<gene>
    <name evidence="2" type="ORF">N7517_007028</name>
</gene>
<evidence type="ECO:0000313" key="2">
    <source>
        <dbReference type="EMBL" id="KAJ5375022.1"/>
    </source>
</evidence>
<sequence>MTTVGPTRSTSSSGLSDHHSTAHPFGSTMIWARTSTFFNSIESNPGYLRVIIPSRCGKQGFPSAQPYLSPLFCTVNTLCAPST</sequence>
<reference evidence="2" key="2">
    <citation type="journal article" date="2023" name="IMA Fungus">
        <title>Comparative genomic study of the Penicillium genus elucidates a diverse pangenome and 15 lateral gene transfer events.</title>
        <authorList>
            <person name="Petersen C."/>
            <person name="Sorensen T."/>
            <person name="Nielsen M.R."/>
            <person name="Sondergaard T.E."/>
            <person name="Sorensen J.L."/>
            <person name="Fitzpatrick D.A."/>
            <person name="Frisvad J.C."/>
            <person name="Nielsen K.L."/>
        </authorList>
    </citation>
    <scope>NUCLEOTIDE SEQUENCE</scope>
    <source>
        <strain evidence="2">IBT 3081</strain>
    </source>
</reference>
<dbReference type="GeneID" id="81463941"/>
<evidence type="ECO:0000313" key="3">
    <source>
        <dbReference type="Proteomes" id="UP001147752"/>
    </source>
</evidence>
<proteinExistence type="predicted"/>
<dbReference type="OrthoDB" id="4367669at2759"/>
<comment type="caution">
    <text evidence="2">The sequence shown here is derived from an EMBL/GenBank/DDBJ whole genome shotgun (WGS) entry which is preliminary data.</text>
</comment>
<dbReference type="RefSeq" id="XP_056581008.1">
    <property type="nucleotide sequence ID" value="XM_056724758.1"/>
</dbReference>
<keyword evidence="3" id="KW-1185">Reference proteome</keyword>
<feature type="region of interest" description="Disordered" evidence="1">
    <location>
        <begin position="1"/>
        <end position="23"/>
    </location>
</feature>
<organism evidence="2 3">
    <name type="scientific">Penicillium concentricum</name>
    <dbReference type="NCBI Taxonomy" id="293559"/>
    <lineage>
        <taxon>Eukaryota</taxon>
        <taxon>Fungi</taxon>
        <taxon>Dikarya</taxon>
        <taxon>Ascomycota</taxon>
        <taxon>Pezizomycotina</taxon>
        <taxon>Eurotiomycetes</taxon>
        <taxon>Eurotiomycetidae</taxon>
        <taxon>Eurotiales</taxon>
        <taxon>Aspergillaceae</taxon>
        <taxon>Penicillium</taxon>
    </lineage>
</organism>
<dbReference type="Proteomes" id="UP001147752">
    <property type="component" value="Unassembled WGS sequence"/>
</dbReference>